<keyword evidence="1" id="KW-0472">Membrane</keyword>
<sequence>MRQMSSQDFAHIYRNSQVPWIAQVAVALLVALATLIVASPVDGGLPTLVLLVAFVAVVAIWWVFLRARGFRGNDYDPMQTDAEAARTPFSWKEEGRFLLMLIVVMAPMQFSQVMASWPFAWGAAGLALAVSLWVIRYDAWRPHHYLPPRELAASAGRPITGAGEWLACYLYALRVAPGGRQIRSDVLAERLESYGWSGSEVSEALSGLVASGKAVRLRELRSSDGAVTWVTLTKEGREAAKAGLGGRP</sequence>
<accession>A0A9D1RYA9</accession>
<reference evidence="2" key="2">
    <citation type="submission" date="2021-04" db="EMBL/GenBank/DDBJ databases">
        <authorList>
            <person name="Gilroy R."/>
        </authorList>
    </citation>
    <scope>NUCLEOTIDE SEQUENCE</scope>
    <source>
        <strain evidence="2">4376</strain>
    </source>
</reference>
<reference evidence="2" key="1">
    <citation type="journal article" date="2021" name="PeerJ">
        <title>Extensive microbial diversity within the chicken gut microbiome revealed by metagenomics and culture.</title>
        <authorList>
            <person name="Gilroy R."/>
            <person name="Ravi A."/>
            <person name="Getino M."/>
            <person name="Pursley I."/>
            <person name="Horton D.L."/>
            <person name="Alikhan N.F."/>
            <person name="Baker D."/>
            <person name="Gharbi K."/>
            <person name="Hall N."/>
            <person name="Watson M."/>
            <person name="Adriaenssens E.M."/>
            <person name="Foster-Nyarko E."/>
            <person name="Jarju S."/>
            <person name="Secka A."/>
            <person name="Antonio M."/>
            <person name="Oren A."/>
            <person name="Chaudhuri R.R."/>
            <person name="La Ragione R."/>
            <person name="Hildebrand F."/>
            <person name="Pallen M.J."/>
        </authorList>
    </citation>
    <scope>NUCLEOTIDE SEQUENCE</scope>
    <source>
        <strain evidence="2">4376</strain>
    </source>
</reference>
<feature type="transmembrane region" description="Helical" evidence="1">
    <location>
        <begin position="45"/>
        <end position="65"/>
    </location>
</feature>
<keyword evidence="1" id="KW-0812">Transmembrane</keyword>
<protein>
    <submittedName>
        <fullName evidence="2">Uncharacterized protein</fullName>
    </submittedName>
</protein>
<evidence type="ECO:0000256" key="1">
    <source>
        <dbReference type="SAM" id="Phobius"/>
    </source>
</evidence>
<dbReference type="EMBL" id="DXFZ01000116">
    <property type="protein sequence ID" value="HIW96786.1"/>
    <property type="molecule type" value="Genomic_DNA"/>
</dbReference>
<dbReference type="SUPFAM" id="SSF46785">
    <property type="entry name" value="Winged helix' DNA-binding domain"/>
    <property type="match status" value="1"/>
</dbReference>
<dbReference type="InterPro" id="IPR036390">
    <property type="entry name" value="WH_DNA-bd_sf"/>
</dbReference>
<organism evidence="2 3">
    <name type="scientific">Candidatus Corynebacterium gallistercoris</name>
    <dbReference type="NCBI Taxonomy" id="2838530"/>
    <lineage>
        <taxon>Bacteria</taxon>
        <taxon>Bacillati</taxon>
        <taxon>Actinomycetota</taxon>
        <taxon>Actinomycetes</taxon>
        <taxon>Mycobacteriales</taxon>
        <taxon>Corynebacteriaceae</taxon>
        <taxon>Corynebacterium</taxon>
    </lineage>
</organism>
<feature type="transmembrane region" description="Helical" evidence="1">
    <location>
        <begin position="20"/>
        <end position="39"/>
    </location>
</feature>
<evidence type="ECO:0000313" key="2">
    <source>
        <dbReference type="EMBL" id="HIW96786.1"/>
    </source>
</evidence>
<keyword evidence="1" id="KW-1133">Transmembrane helix</keyword>
<proteinExistence type="predicted"/>
<gene>
    <name evidence="2" type="ORF">H9867_09980</name>
</gene>
<comment type="caution">
    <text evidence="2">The sequence shown here is derived from an EMBL/GenBank/DDBJ whole genome shotgun (WGS) entry which is preliminary data.</text>
</comment>
<evidence type="ECO:0000313" key="3">
    <source>
        <dbReference type="Proteomes" id="UP000824189"/>
    </source>
</evidence>
<dbReference type="AlphaFoldDB" id="A0A9D1RYA9"/>
<feature type="transmembrane region" description="Helical" evidence="1">
    <location>
        <begin position="119"/>
        <end position="139"/>
    </location>
</feature>
<dbReference type="Proteomes" id="UP000824189">
    <property type="component" value="Unassembled WGS sequence"/>
</dbReference>
<name>A0A9D1RYA9_9CORY</name>